<evidence type="ECO:0000313" key="1">
    <source>
        <dbReference type="EMBL" id="KAK3727255.1"/>
    </source>
</evidence>
<proteinExistence type="predicted"/>
<sequence length="100" mass="10918">MLELLNFKQLVILSRSFISFCEWSIFGTLSIRLAFTYTRLVRPTSTGPGSDALASINLLDSMQVKQICHQQLLVLEVSGSIATTGAVTLLKTGVRNSIVS</sequence>
<evidence type="ECO:0000313" key="2">
    <source>
        <dbReference type="Proteomes" id="UP001283361"/>
    </source>
</evidence>
<dbReference type="EMBL" id="JAWDGP010007247">
    <property type="protein sequence ID" value="KAK3727255.1"/>
    <property type="molecule type" value="Genomic_DNA"/>
</dbReference>
<accession>A0AAE0Y0N8</accession>
<dbReference type="Proteomes" id="UP001283361">
    <property type="component" value="Unassembled WGS sequence"/>
</dbReference>
<protein>
    <submittedName>
        <fullName evidence="1">Uncharacterized protein</fullName>
    </submittedName>
</protein>
<reference evidence="1" key="1">
    <citation type="journal article" date="2023" name="G3 (Bethesda)">
        <title>A reference genome for the long-term kleptoplast-retaining sea slug Elysia crispata morphotype clarki.</title>
        <authorList>
            <person name="Eastman K.E."/>
            <person name="Pendleton A.L."/>
            <person name="Shaikh M.A."/>
            <person name="Suttiyut T."/>
            <person name="Ogas R."/>
            <person name="Tomko P."/>
            <person name="Gavelis G."/>
            <person name="Widhalm J.R."/>
            <person name="Wisecaver J.H."/>
        </authorList>
    </citation>
    <scope>NUCLEOTIDE SEQUENCE</scope>
    <source>
        <strain evidence="1">ECLA1</strain>
    </source>
</reference>
<gene>
    <name evidence="1" type="ORF">RRG08_049881</name>
</gene>
<keyword evidence="2" id="KW-1185">Reference proteome</keyword>
<name>A0AAE0Y0N8_9GAST</name>
<comment type="caution">
    <text evidence="1">The sequence shown here is derived from an EMBL/GenBank/DDBJ whole genome shotgun (WGS) entry which is preliminary data.</text>
</comment>
<organism evidence="1 2">
    <name type="scientific">Elysia crispata</name>
    <name type="common">lettuce slug</name>
    <dbReference type="NCBI Taxonomy" id="231223"/>
    <lineage>
        <taxon>Eukaryota</taxon>
        <taxon>Metazoa</taxon>
        <taxon>Spiralia</taxon>
        <taxon>Lophotrochozoa</taxon>
        <taxon>Mollusca</taxon>
        <taxon>Gastropoda</taxon>
        <taxon>Heterobranchia</taxon>
        <taxon>Euthyneura</taxon>
        <taxon>Panpulmonata</taxon>
        <taxon>Sacoglossa</taxon>
        <taxon>Placobranchoidea</taxon>
        <taxon>Plakobranchidae</taxon>
        <taxon>Elysia</taxon>
    </lineage>
</organism>
<dbReference type="AlphaFoldDB" id="A0AAE0Y0N8"/>